<dbReference type="InterPro" id="IPR015856">
    <property type="entry name" value="ABC_transpr_CbiO/EcfA_su"/>
</dbReference>
<reference evidence="7" key="1">
    <citation type="journal article" date="2019" name="Int. J. Syst. Evol. Microbiol.">
        <title>The Global Catalogue of Microorganisms (GCM) 10K type strain sequencing project: providing services to taxonomists for standard genome sequencing and annotation.</title>
        <authorList>
            <consortium name="The Broad Institute Genomics Platform"/>
            <consortium name="The Broad Institute Genome Sequencing Center for Infectious Disease"/>
            <person name="Wu L."/>
            <person name="Ma J."/>
        </authorList>
    </citation>
    <scope>NUCLEOTIDE SEQUENCE [LARGE SCALE GENOMIC DNA]</scope>
    <source>
        <strain evidence="7">JCM 18541</strain>
    </source>
</reference>
<evidence type="ECO:0000256" key="4">
    <source>
        <dbReference type="ARBA" id="ARBA00022840"/>
    </source>
</evidence>
<dbReference type="GO" id="GO:0005524">
    <property type="term" value="F:ATP binding"/>
    <property type="evidence" value="ECO:0007669"/>
    <property type="project" value="UniProtKB-KW"/>
</dbReference>
<dbReference type="SUPFAM" id="SSF52540">
    <property type="entry name" value="P-loop containing nucleoside triphosphate hydrolases"/>
    <property type="match status" value="1"/>
</dbReference>
<dbReference type="InterPro" id="IPR027417">
    <property type="entry name" value="P-loop_NTPase"/>
</dbReference>
<dbReference type="CDD" id="cd03225">
    <property type="entry name" value="ABC_cobalt_CbiO_domain1"/>
    <property type="match status" value="1"/>
</dbReference>
<comment type="caution">
    <text evidence="6">The sequence shown here is derived from an EMBL/GenBank/DDBJ whole genome shotgun (WGS) entry which is preliminary data.</text>
</comment>
<organism evidence="6 7">
    <name type="scientific">Rothia endophytica</name>
    <dbReference type="NCBI Taxonomy" id="1324766"/>
    <lineage>
        <taxon>Bacteria</taxon>
        <taxon>Bacillati</taxon>
        <taxon>Actinomycetota</taxon>
        <taxon>Actinomycetes</taxon>
        <taxon>Micrococcales</taxon>
        <taxon>Micrococcaceae</taxon>
        <taxon>Rothia</taxon>
    </lineage>
</organism>
<keyword evidence="2" id="KW-0813">Transport</keyword>
<keyword evidence="3" id="KW-0547">Nucleotide-binding</keyword>
<dbReference type="SMART" id="SM00382">
    <property type="entry name" value="AAA"/>
    <property type="match status" value="1"/>
</dbReference>
<evidence type="ECO:0000256" key="3">
    <source>
        <dbReference type="ARBA" id="ARBA00022741"/>
    </source>
</evidence>
<feature type="domain" description="ABC transporter" evidence="5">
    <location>
        <begin position="5"/>
        <end position="234"/>
    </location>
</feature>
<dbReference type="PANTHER" id="PTHR43553:SF24">
    <property type="entry name" value="ENERGY-COUPLING FACTOR TRANSPORTER ATP-BINDING PROTEIN ECFA1"/>
    <property type="match status" value="1"/>
</dbReference>
<accession>A0ABP9BD54</accession>
<dbReference type="InterPro" id="IPR003593">
    <property type="entry name" value="AAA+_ATPase"/>
</dbReference>
<protein>
    <submittedName>
        <fullName evidence="6">ABC transporter ATP-binding protein</fullName>
    </submittedName>
</protein>
<comment type="similarity">
    <text evidence="1">Belongs to the ABC transporter superfamily.</text>
</comment>
<dbReference type="InterPro" id="IPR050095">
    <property type="entry name" value="ECF_ABC_transporter_ATP-bd"/>
</dbReference>
<evidence type="ECO:0000313" key="7">
    <source>
        <dbReference type="Proteomes" id="UP001500187"/>
    </source>
</evidence>
<evidence type="ECO:0000256" key="1">
    <source>
        <dbReference type="ARBA" id="ARBA00005417"/>
    </source>
</evidence>
<evidence type="ECO:0000259" key="5">
    <source>
        <dbReference type="PROSITE" id="PS50893"/>
    </source>
</evidence>
<dbReference type="Proteomes" id="UP001500187">
    <property type="component" value="Unassembled WGS sequence"/>
</dbReference>
<keyword evidence="7" id="KW-1185">Reference proteome</keyword>
<dbReference type="Pfam" id="PF00005">
    <property type="entry name" value="ABC_tran"/>
    <property type="match status" value="1"/>
</dbReference>
<dbReference type="EMBL" id="BAABKP010000001">
    <property type="protein sequence ID" value="GAA4793893.1"/>
    <property type="molecule type" value="Genomic_DNA"/>
</dbReference>
<evidence type="ECO:0000313" key="6">
    <source>
        <dbReference type="EMBL" id="GAA4793893.1"/>
    </source>
</evidence>
<dbReference type="Gene3D" id="3.40.50.300">
    <property type="entry name" value="P-loop containing nucleotide triphosphate hydrolases"/>
    <property type="match status" value="1"/>
</dbReference>
<sequence length="253" mass="27285">MDGVLATRNATVTVETGTEQRTILHDITVSLSSPTTAVLGLNGSGKSTFLRLFNGLSELSSGGVTVHGVDVYTNIRAVRQHVGLLFSDPQAQLIMPTAAEDVELSLQHIKDRDTRRAAALDALRARGLEHRATDSVFSLSGGEKQLAALTSVLAVEPRVLLLDEPTTLLDLRNRLRLSALLKDLPQQLVISTHDLELAAQCEEALVIHEGRLLEQGPAGQVIDAYKGWCAGGFPKPWQPRALEVSDTDGQVDE</sequence>
<evidence type="ECO:0000256" key="2">
    <source>
        <dbReference type="ARBA" id="ARBA00022448"/>
    </source>
</evidence>
<proteinExistence type="inferred from homology"/>
<dbReference type="PANTHER" id="PTHR43553">
    <property type="entry name" value="HEAVY METAL TRANSPORTER"/>
    <property type="match status" value="1"/>
</dbReference>
<name>A0ABP9BD54_9MICC</name>
<dbReference type="PROSITE" id="PS50893">
    <property type="entry name" value="ABC_TRANSPORTER_2"/>
    <property type="match status" value="1"/>
</dbReference>
<dbReference type="InterPro" id="IPR003439">
    <property type="entry name" value="ABC_transporter-like_ATP-bd"/>
</dbReference>
<gene>
    <name evidence="6" type="ORF">GCM10023352_10830</name>
</gene>
<keyword evidence="4 6" id="KW-0067">ATP-binding</keyword>